<dbReference type="EMBL" id="BK014908">
    <property type="protein sequence ID" value="DAD81850.1"/>
    <property type="molecule type" value="Genomic_DNA"/>
</dbReference>
<name>A0A8S5MHW3_9CAUD</name>
<feature type="transmembrane region" description="Helical" evidence="1">
    <location>
        <begin position="20"/>
        <end position="38"/>
    </location>
</feature>
<sequence length="55" mass="6405">MLSISSVKSTFTVFTLNISFRFLYTLCLSILYLSFIFASKDLKNFKSLVYTYLTN</sequence>
<accession>A0A8S5MHW3</accession>
<evidence type="ECO:0000313" key="2">
    <source>
        <dbReference type="EMBL" id="DAD81850.1"/>
    </source>
</evidence>
<proteinExistence type="predicted"/>
<keyword evidence="1" id="KW-1133">Transmembrane helix</keyword>
<organism evidence="2">
    <name type="scientific">Siphoviridae sp. ctvyM23</name>
    <dbReference type="NCBI Taxonomy" id="2826514"/>
    <lineage>
        <taxon>Viruses</taxon>
        <taxon>Duplodnaviria</taxon>
        <taxon>Heunggongvirae</taxon>
        <taxon>Uroviricota</taxon>
        <taxon>Caudoviricetes</taxon>
    </lineage>
</organism>
<keyword evidence="1" id="KW-0812">Transmembrane</keyword>
<evidence type="ECO:0000256" key="1">
    <source>
        <dbReference type="SAM" id="Phobius"/>
    </source>
</evidence>
<keyword evidence="1" id="KW-0472">Membrane</keyword>
<reference evidence="2" key="1">
    <citation type="journal article" date="2021" name="Proc. Natl. Acad. Sci. U.S.A.">
        <title>A Catalog of Tens of Thousands of Viruses from Human Metagenomes Reveals Hidden Associations with Chronic Diseases.</title>
        <authorList>
            <person name="Tisza M.J."/>
            <person name="Buck C.B."/>
        </authorList>
    </citation>
    <scope>NUCLEOTIDE SEQUENCE</scope>
    <source>
        <strain evidence="2">CtvyM23</strain>
    </source>
</reference>
<protein>
    <submittedName>
        <fullName evidence="2">Uncharacterized protein</fullName>
    </submittedName>
</protein>